<reference evidence="3" key="2">
    <citation type="submission" date="2020-10" db="UniProtKB">
        <authorList>
            <consortium name="WormBaseParasite"/>
        </authorList>
    </citation>
    <scope>IDENTIFICATION</scope>
</reference>
<organism evidence="2 3">
    <name type="scientific">Panagrellus redivivus</name>
    <name type="common">Microworm</name>
    <dbReference type="NCBI Taxonomy" id="6233"/>
    <lineage>
        <taxon>Eukaryota</taxon>
        <taxon>Metazoa</taxon>
        <taxon>Ecdysozoa</taxon>
        <taxon>Nematoda</taxon>
        <taxon>Chromadorea</taxon>
        <taxon>Rhabditida</taxon>
        <taxon>Tylenchina</taxon>
        <taxon>Panagrolaimomorpha</taxon>
        <taxon>Panagrolaimoidea</taxon>
        <taxon>Panagrolaimidae</taxon>
        <taxon>Panagrellus</taxon>
    </lineage>
</organism>
<dbReference type="Proteomes" id="UP000492821">
    <property type="component" value="Unassembled WGS sequence"/>
</dbReference>
<dbReference type="Gene3D" id="3.10.20.90">
    <property type="entry name" value="Phosphatidylinositol 3-kinase Catalytic Subunit, Chain A, domain 1"/>
    <property type="match status" value="1"/>
</dbReference>
<dbReference type="AlphaFoldDB" id="A0A7E4VVS1"/>
<name>A0A7E4VVS1_PANRE</name>
<proteinExistence type="predicted"/>
<dbReference type="InterPro" id="IPR000270">
    <property type="entry name" value="PB1_dom"/>
</dbReference>
<dbReference type="Pfam" id="PF00564">
    <property type="entry name" value="PB1"/>
    <property type="match status" value="1"/>
</dbReference>
<evidence type="ECO:0000313" key="3">
    <source>
        <dbReference type="WBParaSite" id="Pan_g335.t1"/>
    </source>
</evidence>
<sequence length="95" mass="10836">MDDSLVPSDAVHIKWHHNGSHWHRFSFPADGLDYTCFVDFLKSVEPDFNGQIYYVDDEGDQIRISSTASIDELIRIAFSMQLKVVYLHSGDESTA</sequence>
<keyword evidence="2" id="KW-1185">Reference proteome</keyword>
<reference evidence="2" key="1">
    <citation type="journal article" date="2013" name="Genetics">
        <title>The draft genome and transcriptome of Panagrellus redivivus are shaped by the harsh demands of a free-living lifestyle.</title>
        <authorList>
            <person name="Srinivasan J."/>
            <person name="Dillman A.R."/>
            <person name="Macchietto M.G."/>
            <person name="Heikkinen L."/>
            <person name="Lakso M."/>
            <person name="Fracchia K.M."/>
            <person name="Antoshechkin I."/>
            <person name="Mortazavi A."/>
            <person name="Wong G."/>
            <person name="Sternberg P.W."/>
        </authorList>
    </citation>
    <scope>NUCLEOTIDE SEQUENCE [LARGE SCALE GENOMIC DNA]</scope>
    <source>
        <strain evidence="2">MT8872</strain>
    </source>
</reference>
<feature type="domain" description="PB1" evidence="1">
    <location>
        <begin position="11"/>
        <end position="87"/>
    </location>
</feature>
<dbReference type="WBParaSite" id="Pan_g335.t1">
    <property type="protein sequence ID" value="Pan_g335.t1"/>
    <property type="gene ID" value="Pan_g335"/>
</dbReference>
<protein>
    <submittedName>
        <fullName evidence="3">PB1 domain-containing protein</fullName>
    </submittedName>
</protein>
<evidence type="ECO:0000313" key="2">
    <source>
        <dbReference type="Proteomes" id="UP000492821"/>
    </source>
</evidence>
<accession>A0A7E4VVS1</accession>
<dbReference type="SUPFAM" id="SSF54277">
    <property type="entry name" value="CAD &amp; PB1 domains"/>
    <property type="match status" value="1"/>
</dbReference>
<evidence type="ECO:0000259" key="1">
    <source>
        <dbReference type="Pfam" id="PF00564"/>
    </source>
</evidence>